<reference evidence="5" key="1">
    <citation type="submission" date="2021-01" db="EMBL/GenBank/DDBJ databases">
        <title>Deciphering the adaptive evolutionary patterns associated with biogeogrpahic diversity in the finger millet blast pathogen Magnaporthe oryzae in Eastern Africa.</title>
        <authorList>
            <person name="Onyema G."/>
            <person name="Shittu T.A."/>
            <person name="Dodsworth S."/>
            <person name="Devilliers S."/>
            <person name="Muthumeenakshi S."/>
            <person name="Sreenivasaprasad S."/>
        </authorList>
    </citation>
    <scope>NUCLEOTIDE SEQUENCE</scope>
    <source>
        <strain evidence="5">D15/s37</strain>
    </source>
</reference>
<evidence type="ECO:0000256" key="3">
    <source>
        <dbReference type="ARBA" id="ARBA00022842"/>
    </source>
</evidence>
<dbReference type="PANTHER" id="PTHR35201:SF4">
    <property type="entry name" value="BETA-PINACENE SYNTHASE-RELATED"/>
    <property type="match status" value="1"/>
</dbReference>
<dbReference type="Pfam" id="PF19086">
    <property type="entry name" value="Terpene_syn_C_2"/>
    <property type="match status" value="1"/>
</dbReference>
<comment type="cofactor">
    <cofactor evidence="1 4">
        <name>Mg(2+)</name>
        <dbReference type="ChEBI" id="CHEBI:18420"/>
    </cofactor>
</comment>
<accession>A0ABQ8P0V0</accession>
<dbReference type="SFLD" id="SFLDG01020">
    <property type="entry name" value="Terpene_Cyclase_Like_2"/>
    <property type="match status" value="1"/>
</dbReference>
<comment type="caution">
    <text evidence="5">The sequence shown here is derived from an EMBL/GenBank/DDBJ whole genome shotgun (WGS) entry which is preliminary data.</text>
</comment>
<dbReference type="EMBL" id="JABSND010000001">
    <property type="protein sequence ID" value="KAI6304886.1"/>
    <property type="molecule type" value="Genomic_DNA"/>
</dbReference>
<keyword evidence="4" id="KW-0479">Metal-binding</keyword>
<dbReference type="InterPro" id="IPR008949">
    <property type="entry name" value="Isoprenoid_synthase_dom_sf"/>
</dbReference>
<evidence type="ECO:0000256" key="2">
    <source>
        <dbReference type="ARBA" id="ARBA00006333"/>
    </source>
</evidence>
<protein>
    <recommendedName>
        <fullName evidence="4">Terpene synthase</fullName>
        <ecNumber evidence="4">4.2.3.-</ecNumber>
    </recommendedName>
</protein>
<evidence type="ECO:0000313" key="6">
    <source>
        <dbReference type="Proteomes" id="UP001059893"/>
    </source>
</evidence>
<keyword evidence="3 4" id="KW-0460">Magnesium</keyword>
<dbReference type="EC" id="4.2.3.-" evidence="4"/>
<dbReference type="PANTHER" id="PTHR35201">
    <property type="entry name" value="TERPENE SYNTHASE"/>
    <property type="match status" value="1"/>
</dbReference>
<dbReference type="Proteomes" id="UP001059893">
    <property type="component" value="Unassembled WGS sequence"/>
</dbReference>
<organism evidence="5 6">
    <name type="scientific">Pyricularia grisea</name>
    <name type="common">Crabgrass-specific blast fungus</name>
    <name type="synonym">Magnaporthe grisea</name>
    <dbReference type="NCBI Taxonomy" id="148305"/>
    <lineage>
        <taxon>Eukaryota</taxon>
        <taxon>Fungi</taxon>
        <taxon>Dikarya</taxon>
        <taxon>Ascomycota</taxon>
        <taxon>Pezizomycotina</taxon>
        <taxon>Sordariomycetes</taxon>
        <taxon>Sordariomycetidae</taxon>
        <taxon>Magnaporthales</taxon>
        <taxon>Pyriculariaceae</taxon>
        <taxon>Pyricularia</taxon>
    </lineage>
</organism>
<sequence length="372" mass="42456">MADRTCVTLPDMFRGFIVQEPKVNKHYEAVKPVSEKWLARICAFSPMMQKRVGACDFSYFCSIAAPEAPIHKLRTMCDWGNWVFPFDDMFDSGDLRSDLIVTRHVLDSLLADMKGHKFRGLKIPVVLAHDDIYRRLSEVETKNPSHTSSVPKTTPQTRVLTSISGVQRRFARAMELYALGVAQHVQDFTESGLPCPQEMLETRRLSVGVAPLYHLVEYAHSIRLPDEVFEDPAIQTLERLGADMVIMSNDMLSYQKEEASTNNEGCPFNMVAACRMSGQSAQEAFDTVGALLEDSYYEWEETMRQVPAWGGDVERDVQRYIKGIQDVVQANITWSFRSKRYLGVHAPEVRRTKKFDVMTHPPYLDKDMAELR</sequence>
<evidence type="ECO:0000313" key="5">
    <source>
        <dbReference type="EMBL" id="KAI6304886.1"/>
    </source>
</evidence>
<dbReference type="SUPFAM" id="SSF48576">
    <property type="entry name" value="Terpenoid synthases"/>
    <property type="match status" value="1"/>
</dbReference>
<dbReference type="Gene3D" id="1.10.600.10">
    <property type="entry name" value="Farnesyl Diphosphate Synthase"/>
    <property type="match status" value="1"/>
</dbReference>
<keyword evidence="4" id="KW-0456">Lyase</keyword>
<dbReference type="SFLD" id="SFLDS00005">
    <property type="entry name" value="Isoprenoid_Synthase_Type_I"/>
    <property type="match status" value="1"/>
</dbReference>
<evidence type="ECO:0000256" key="4">
    <source>
        <dbReference type="RuleBase" id="RU366034"/>
    </source>
</evidence>
<name>A0ABQ8P0V0_PYRGI</name>
<proteinExistence type="inferred from homology"/>
<keyword evidence="6" id="KW-1185">Reference proteome</keyword>
<gene>
    <name evidence="5" type="ORF">MCOR33_000009</name>
</gene>
<dbReference type="InterPro" id="IPR034686">
    <property type="entry name" value="Terpene_cyclase-like_2"/>
</dbReference>
<evidence type="ECO:0000256" key="1">
    <source>
        <dbReference type="ARBA" id="ARBA00001946"/>
    </source>
</evidence>
<comment type="similarity">
    <text evidence="2 4">Belongs to the terpene synthase family.</text>
</comment>